<gene>
    <name evidence="3" type="primary">LOC105756106</name>
</gene>
<keyword evidence="2" id="KW-1185">Reference proteome</keyword>
<dbReference type="RefSeq" id="XP_012410050.1">
    <property type="nucleotide sequence ID" value="XM_012554596.1"/>
</dbReference>
<organism evidence="2 3">
    <name type="scientific">Trichechus manatus latirostris</name>
    <name type="common">Florida manatee</name>
    <dbReference type="NCBI Taxonomy" id="127582"/>
    <lineage>
        <taxon>Eukaryota</taxon>
        <taxon>Metazoa</taxon>
        <taxon>Chordata</taxon>
        <taxon>Craniata</taxon>
        <taxon>Vertebrata</taxon>
        <taxon>Euteleostomi</taxon>
        <taxon>Mammalia</taxon>
        <taxon>Eutheria</taxon>
        <taxon>Afrotheria</taxon>
        <taxon>Sirenia</taxon>
        <taxon>Trichechidae</taxon>
        <taxon>Trichechus</taxon>
    </lineage>
</organism>
<name>A0A2Y9FVL4_TRIMA</name>
<dbReference type="Proteomes" id="UP000248480">
    <property type="component" value="Unplaced"/>
</dbReference>
<evidence type="ECO:0000313" key="3">
    <source>
        <dbReference type="RefSeq" id="XP_012410050.1"/>
    </source>
</evidence>
<protein>
    <submittedName>
        <fullName evidence="3">Uncharacterized protein</fullName>
    </submittedName>
</protein>
<feature type="compositionally biased region" description="Polar residues" evidence="1">
    <location>
        <begin position="129"/>
        <end position="149"/>
    </location>
</feature>
<feature type="compositionally biased region" description="Low complexity" evidence="1">
    <location>
        <begin position="98"/>
        <end position="110"/>
    </location>
</feature>
<dbReference type="AlphaFoldDB" id="A0A2Y9FVL4"/>
<dbReference type="InParanoid" id="A0A2Y9FVL4"/>
<dbReference type="GeneID" id="105756106"/>
<sequence>MSRSPAPALSGLLAPTPGDSGVLTPSPPLCSDAPAPSFPGLRRQAQAGRGNRLCRPRRRYGSGFLFTSRPAPGTQSPPLPWGAQARRPRGSGGPDARGFPGSSPSASGGPQPLPPIHTHAHLFLPASPRQVQKPTPACRTQVSRWSQPSRRCRGPQPPYPRPQGLKPSRSSSPPAAFGFRAPGVRQPAPLPHPSFRADTARPILPESRSPCRRRPAWALTRRCRPDSD</sequence>
<reference evidence="3" key="1">
    <citation type="submission" date="2025-08" db="UniProtKB">
        <authorList>
            <consortium name="RefSeq"/>
        </authorList>
    </citation>
    <scope>IDENTIFICATION</scope>
</reference>
<evidence type="ECO:0000313" key="2">
    <source>
        <dbReference type="Proteomes" id="UP000248480"/>
    </source>
</evidence>
<accession>A0A2Y9FVL4</accession>
<proteinExistence type="predicted"/>
<feature type="region of interest" description="Disordered" evidence="1">
    <location>
        <begin position="1"/>
        <end position="211"/>
    </location>
</feature>
<dbReference type="KEGG" id="tmu:105756106"/>
<evidence type="ECO:0000256" key="1">
    <source>
        <dbReference type="SAM" id="MobiDB-lite"/>
    </source>
</evidence>